<dbReference type="Proteomes" id="UP000199519">
    <property type="component" value="Unassembled WGS sequence"/>
</dbReference>
<proteinExistence type="predicted"/>
<comment type="caution">
    <text evidence="1">The sequence shown here is derived from an EMBL/GenBank/DDBJ whole genome shotgun (WGS) entry which is preliminary data.</text>
</comment>
<keyword evidence="2" id="KW-1185">Reference proteome</keyword>
<dbReference type="EMBL" id="FNBJ01000064">
    <property type="protein sequence ID" value="SDG22148.1"/>
    <property type="molecule type" value="Genomic_DNA"/>
</dbReference>
<evidence type="ECO:0000313" key="2">
    <source>
        <dbReference type="Proteomes" id="UP000199519"/>
    </source>
</evidence>
<name>A0ABY0NWJ9_9FIRM</name>
<protein>
    <submittedName>
        <fullName evidence="1">Uncharacterized protein</fullName>
    </submittedName>
</protein>
<gene>
    <name evidence="1" type="ORF">SAMN04488598_1646</name>
</gene>
<evidence type="ECO:0000313" key="1">
    <source>
        <dbReference type="EMBL" id="SDG22148.1"/>
    </source>
</evidence>
<accession>A0ABY0NWJ9</accession>
<organism evidence="1 2">
    <name type="scientific">Halanaerobium congolense</name>
    <dbReference type="NCBI Taxonomy" id="54121"/>
    <lineage>
        <taxon>Bacteria</taxon>
        <taxon>Bacillati</taxon>
        <taxon>Bacillota</taxon>
        <taxon>Clostridia</taxon>
        <taxon>Halanaerobiales</taxon>
        <taxon>Halanaerobiaceae</taxon>
        <taxon>Halanaerobium</taxon>
    </lineage>
</organism>
<sequence>MGMKLKDFKNDPEKYEEIKAKCRSLNIDPDDEMEVSEILAAMNSKSARLKLKAQNLAKTADKKRKQRGFN</sequence>
<reference evidence="1 2" key="1">
    <citation type="submission" date="2016-10" db="EMBL/GenBank/DDBJ databases">
        <authorList>
            <person name="Varghese N."/>
            <person name="Submissions S."/>
        </authorList>
    </citation>
    <scope>NUCLEOTIDE SEQUENCE [LARGE SCALE GENOMIC DNA]</scope>
    <source>
        <strain evidence="1 2">WG2</strain>
    </source>
</reference>